<comment type="caution">
    <text evidence="7">The sequence shown here is derived from an EMBL/GenBank/DDBJ whole genome shotgun (WGS) entry which is preliminary data.</text>
</comment>
<dbReference type="GO" id="GO:0000272">
    <property type="term" value="P:polysaccharide catabolic process"/>
    <property type="evidence" value="ECO:0007669"/>
    <property type="project" value="InterPro"/>
</dbReference>
<dbReference type="InterPro" id="IPR017853">
    <property type="entry name" value="GH"/>
</dbReference>
<feature type="compositionally biased region" description="Gly residues" evidence="4">
    <location>
        <begin position="186"/>
        <end position="213"/>
    </location>
</feature>
<dbReference type="InterPro" id="IPR018087">
    <property type="entry name" value="Glyco_hydro_5_CS"/>
</dbReference>
<comment type="similarity">
    <text evidence="1">Belongs to the glycosyl hydrolase 5 (cellulase A) family.</text>
</comment>
<dbReference type="GO" id="GO:0016042">
    <property type="term" value="P:lipid catabolic process"/>
    <property type="evidence" value="ECO:0007669"/>
    <property type="project" value="UniProtKB-ARBA"/>
</dbReference>
<evidence type="ECO:0000313" key="8">
    <source>
        <dbReference type="Proteomes" id="UP000193964"/>
    </source>
</evidence>
<dbReference type="Proteomes" id="UP000193964">
    <property type="component" value="Unassembled WGS sequence"/>
</dbReference>
<reference evidence="7 8" key="1">
    <citation type="submission" date="2016-01" db="EMBL/GenBank/DDBJ databases">
        <title>The new phylogeny of the genus Mycobacterium.</title>
        <authorList>
            <person name="Tarcisio F."/>
            <person name="Conor M."/>
            <person name="Antonella G."/>
            <person name="Elisabetta G."/>
            <person name="Giulia F.S."/>
            <person name="Sara T."/>
            <person name="Anna F."/>
            <person name="Clotilde B."/>
            <person name="Roberto B."/>
            <person name="Veronica D.S."/>
            <person name="Fabio R."/>
            <person name="Monica P."/>
            <person name="Olivier J."/>
            <person name="Enrico T."/>
            <person name="Nicola S."/>
        </authorList>
    </citation>
    <scope>NUCLEOTIDE SEQUENCE [LARGE SCALE GENOMIC DNA]</scope>
    <source>
        <strain evidence="7 8">ATCC 700010</strain>
    </source>
</reference>
<evidence type="ECO:0000313" key="7">
    <source>
        <dbReference type="EMBL" id="ORX15457.1"/>
    </source>
</evidence>
<gene>
    <name evidence="7" type="ORF">AWC31_23005</name>
</gene>
<dbReference type="InterPro" id="IPR013780">
    <property type="entry name" value="Glyco_hydro_b"/>
</dbReference>
<dbReference type="InterPro" id="IPR041036">
    <property type="entry name" value="GH5_C"/>
</dbReference>
<dbReference type="RefSeq" id="WP_234816838.1">
    <property type="nucleotide sequence ID" value="NZ_JACKUA010000019.1"/>
</dbReference>
<feature type="region of interest" description="Disordered" evidence="4">
    <location>
        <begin position="186"/>
        <end position="216"/>
    </location>
</feature>
<sequence>MLAATPTSASVPAAAAAPYPDGIPFVSPPDLPQQFNAFFYKPIYTAVSHWVDTPGGQAFAGFVNTVTGSYAIGDGSAGTSASDPNGTNAGWLFGDGGDGWNSTVAGVAGGNGGAAGLFGNGGVGGFGGAGAAGGAGGSGGALMGLGGAGGDGGASSGSNAGGAGGEGGAAPGLLFGIGGTGGDGNDGDVGGVGGDGGNATGLLSSGGRGGNAGDGTLTGRLPALGGAGGTTKPWSLGNHGEVGLFGHQAGVNLVAGNPTISTTGTWFTDKDGRVVILRGMNVVDITNPIRPPSEEGFSEDDAAFLAANGFNVVRLGVDWERLQPEPGVYDEEYLNELDQTVAMLGDHGIVAVLDLHQNVPPTYVTGELPPSNIGFPLDIFFDSAKNAALDKFWANDPGPTGAGQLNEYAAMVQYLAYHYNGNANIVGIEIMNEPRPGNQFLPSILGSSYHEAQQLTPFYNQVATAIRSVNPDATIFFEPSVAATAMVPVRLGTVHDSNSALSFHNYAFLNLGGVVLPFVNVIANSAVDYAKAHNIPAIMTEFGSSSNPSSLNQTMAPADQHMLSWTEWSYANTTYLGVDGTVEWLVDDPSKPLEGDNVNWDNLKILTRPYAQTVAGTPQSMSYDEENGNFTFNYTTDRVDGQGRFAPGSETIISVPEVHYPNGYTVTVEGGTVVSADNAPQLIIASDGSDTVKVTITPNTSV</sequence>
<evidence type="ECO:0000256" key="3">
    <source>
        <dbReference type="ARBA" id="ARBA00023295"/>
    </source>
</evidence>
<dbReference type="AlphaFoldDB" id="A0A1X2FAM2"/>
<evidence type="ECO:0008006" key="9">
    <source>
        <dbReference type="Google" id="ProtNLM"/>
    </source>
</evidence>
<dbReference type="EMBL" id="LQQA01000013">
    <property type="protein sequence ID" value="ORX15457.1"/>
    <property type="molecule type" value="Genomic_DNA"/>
</dbReference>
<dbReference type="GO" id="GO:1901136">
    <property type="term" value="P:carbohydrate derivative catabolic process"/>
    <property type="evidence" value="ECO:0007669"/>
    <property type="project" value="UniProtKB-ARBA"/>
</dbReference>
<keyword evidence="3" id="KW-0326">Glycosidase</keyword>
<dbReference type="PANTHER" id="PTHR31308:SF3">
    <property type="entry name" value="ENDOGLYCOCERAMIDASE"/>
    <property type="match status" value="1"/>
</dbReference>
<dbReference type="PROSITE" id="PS00659">
    <property type="entry name" value="GLYCOSYL_HYDROL_F5"/>
    <property type="match status" value="1"/>
</dbReference>
<evidence type="ECO:0000256" key="2">
    <source>
        <dbReference type="ARBA" id="ARBA00022801"/>
    </source>
</evidence>
<protein>
    <recommendedName>
        <fullName evidence="9">Endoglycoceramidase</fullName>
    </recommendedName>
</protein>
<dbReference type="SUPFAM" id="SSF51445">
    <property type="entry name" value="(Trans)glycosidases"/>
    <property type="match status" value="1"/>
</dbReference>
<accession>A0A1X2FAM2</accession>
<dbReference type="Pfam" id="PF00150">
    <property type="entry name" value="Cellulase"/>
    <property type="match status" value="1"/>
</dbReference>
<keyword evidence="2" id="KW-0378">Hydrolase</keyword>
<dbReference type="InterPro" id="IPR052066">
    <property type="entry name" value="Glycosphingolipid_Hydrolases"/>
</dbReference>
<dbReference type="Gene3D" id="3.20.20.80">
    <property type="entry name" value="Glycosidases"/>
    <property type="match status" value="1"/>
</dbReference>
<feature type="domain" description="Glycoside hydrolase family 5" evidence="5">
    <location>
        <begin position="272"/>
        <end position="572"/>
    </location>
</feature>
<feature type="domain" description="Glycoside hydrolase family 5 C-terminal" evidence="6">
    <location>
        <begin position="608"/>
        <end position="695"/>
    </location>
</feature>
<evidence type="ECO:0000256" key="1">
    <source>
        <dbReference type="ARBA" id="ARBA00005641"/>
    </source>
</evidence>
<proteinExistence type="inferred from homology"/>
<organism evidence="7 8">
    <name type="scientific">Mycolicibacterium wolinskyi</name>
    <dbReference type="NCBI Taxonomy" id="59750"/>
    <lineage>
        <taxon>Bacteria</taxon>
        <taxon>Bacillati</taxon>
        <taxon>Actinomycetota</taxon>
        <taxon>Actinomycetes</taxon>
        <taxon>Mycobacteriales</taxon>
        <taxon>Mycobacteriaceae</taxon>
        <taxon>Mycolicibacterium</taxon>
    </lineage>
</organism>
<dbReference type="Pfam" id="PF21526">
    <property type="entry name" value="PGRS"/>
    <property type="match status" value="1"/>
</dbReference>
<name>A0A1X2FAM2_9MYCO</name>
<dbReference type="Pfam" id="PF18564">
    <property type="entry name" value="Glyco_hydro_5_C"/>
    <property type="match status" value="1"/>
</dbReference>
<dbReference type="InterPro" id="IPR048996">
    <property type="entry name" value="PGRS_rpt"/>
</dbReference>
<dbReference type="PANTHER" id="PTHR31308">
    <property type="match status" value="1"/>
</dbReference>
<dbReference type="Gene3D" id="2.60.40.1180">
    <property type="entry name" value="Golgi alpha-mannosidase II"/>
    <property type="match status" value="1"/>
</dbReference>
<dbReference type="InterPro" id="IPR001547">
    <property type="entry name" value="Glyco_hydro_5"/>
</dbReference>
<evidence type="ECO:0000259" key="5">
    <source>
        <dbReference type="Pfam" id="PF00150"/>
    </source>
</evidence>
<evidence type="ECO:0000256" key="4">
    <source>
        <dbReference type="SAM" id="MobiDB-lite"/>
    </source>
</evidence>
<dbReference type="GO" id="GO:0004553">
    <property type="term" value="F:hydrolase activity, hydrolyzing O-glycosyl compounds"/>
    <property type="evidence" value="ECO:0007669"/>
    <property type="project" value="InterPro"/>
</dbReference>
<evidence type="ECO:0000259" key="6">
    <source>
        <dbReference type="Pfam" id="PF18564"/>
    </source>
</evidence>